<dbReference type="RefSeq" id="WP_073138680.1">
    <property type="nucleotide sequence ID" value="NZ_FQWQ01000003.1"/>
</dbReference>
<feature type="chain" id="PRO_5013313972" evidence="1">
    <location>
        <begin position="27"/>
        <end position="151"/>
    </location>
</feature>
<keyword evidence="3" id="KW-1185">Reference proteome</keyword>
<dbReference type="EMBL" id="FQWQ01000003">
    <property type="protein sequence ID" value="SHH61084.1"/>
    <property type="molecule type" value="Genomic_DNA"/>
</dbReference>
<sequence>MTVLTITLVKFLRICVFCLCTFDVFSQTTTTIPYDTLSSECLDRIKEETLVVDDPADYGKLEVLNDAFNCDPLPDIDFNTKLLIGYTMSVSGCLPPKWTARIEVHDKLYTINVDIQTYGICRRSFRNVAWMIIDKPQGPYEVKFNRYIHPH</sequence>
<gene>
    <name evidence="2" type="ORF">SAMN04488109_4615</name>
</gene>
<protein>
    <submittedName>
        <fullName evidence="2">Uncharacterized protein</fullName>
    </submittedName>
</protein>
<evidence type="ECO:0000313" key="3">
    <source>
        <dbReference type="Proteomes" id="UP000184212"/>
    </source>
</evidence>
<dbReference type="AlphaFoldDB" id="A0A1M5UDH5"/>
<name>A0A1M5UDH5_9BACT</name>
<accession>A0A1M5UDH5</accession>
<organism evidence="2 3">
    <name type="scientific">Chryseolinea serpens</name>
    <dbReference type="NCBI Taxonomy" id="947013"/>
    <lineage>
        <taxon>Bacteria</taxon>
        <taxon>Pseudomonadati</taxon>
        <taxon>Bacteroidota</taxon>
        <taxon>Cytophagia</taxon>
        <taxon>Cytophagales</taxon>
        <taxon>Fulvivirgaceae</taxon>
        <taxon>Chryseolinea</taxon>
    </lineage>
</organism>
<reference evidence="2 3" key="1">
    <citation type="submission" date="2016-11" db="EMBL/GenBank/DDBJ databases">
        <authorList>
            <person name="Jaros S."/>
            <person name="Januszkiewicz K."/>
            <person name="Wedrychowicz H."/>
        </authorList>
    </citation>
    <scope>NUCLEOTIDE SEQUENCE [LARGE SCALE GENOMIC DNA]</scope>
    <source>
        <strain evidence="2 3">DSM 24574</strain>
    </source>
</reference>
<evidence type="ECO:0000313" key="2">
    <source>
        <dbReference type="EMBL" id="SHH61084.1"/>
    </source>
</evidence>
<proteinExistence type="predicted"/>
<evidence type="ECO:0000256" key="1">
    <source>
        <dbReference type="SAM" id="SignalP"/>
    </source>
</evidence>
<dbReference type="Proteomes" id="UP000184212">
    <property type="component" value="Unassembled WGS sequence"/>
</dbReference>
<keyword evidence="1" id="KW-0732">Signal</keyword>
<feature type="signal peptide" evidence="1">
    <location>
        <begin position="1"/>
        <end position="26"/>
    </location>
</feature>